<dbReference type="EMBL" id="QTSX02006572">
    <property type="protein sequence ID" value="KAJ9052987.1"/>
    <property type="molecule type" value="Genomic_DNA"/>
</dbReference>
<protein>
    <submittedName>
        <fullName evidence="1">RecA recombinase Rhp51</fullName>
    </submittedName>
</protein>
<name>A0ACC2RSB3_9FUNG</name>
<reference evidence="1" key="1">
    <citation type="submission" date="2022-04" db="EMBL/GenBank/DDBJ databases">
        <title>Genome of the entomopathogenic fungus Entomophthora muscae.</title>
        <authorList>
            <person name="Elya C."/>
            <person name="Lovett B.R."/>
            <person name="Lee E."/>
            <person name="Macias A.M."/>
            <person name="Hajek A.E."/>
            <person name="De Bivort B.L."/>
            <person name="Kasson M.T."/>
            <person name="De Fine Licht H.H."/>
            <person name="Stajich J.E."/>
        </authorList>
    </citation>
    <scope>NUCLEOTIDE SEQUENCE</scope>
    <source>
        <strain evidence="1">Berkeley</strain>
    </source>
</reference>
<organism evidence="1 2">
    <name type="scientific">Entomophthora muscae</name>
    <dbReference type="NCBI Taxonomy" id="34485"/>
    <lineage>
        <taxon>Eukaryota</taxon>
        <taxon>Fungi</taxon>
        <taxon>Fungi incertae sedis</taxon>
        <taxon>Zoopagomycota</taxon>
        <taxon>Entomophthoromycotina</taxon>
        <taxon>Entomophthoromycetes</taxon>
        <taxon>Entomophthorales</taxon>
        <taxon>Entomophthoraceae</taxon>
        <taxon>Entomophthora</taxon>
    </lineage>
</organism>
<keyword evidence="2" id="KW-1185">Reference proteome</keyword>
<dbReference type="Proteomes" id="UP001165960">
    <property type="component" value="Unassembled WGS sequence"/>
</dbReference>
<proteinExistence type="predicted"/>
<comment type="caution">
    <text evidence="1">The sequence shown here is derived from an EMBL/GenBank/DDBJ whole genome shotgun (WGS) entry which is preliminary data.</text>
</comment>
<evidence type="ECO:0000313" key="2">
    <source>
        <dbReference type="Proteomes" id="UP001165960"/>
    </source>
</evidence>
<accession>A0ACC2RSB3</accession>
<gene>
    <name evidence="1" type="primary">rhp51</name>
    <name evidence="1" type="ORF">DSO57_1028576</name>
</gene>
<sequence>MQAHREYEESLEFEEEYDEGQLQEECEESRIVLTDVLISHGIKKEDVEKLKKAGLYTVDAVAFTPRKTLLEIKGFSDAKVDSILAAVSKENSVTMGFISAQALRVQRKNLVMISTGSDTLNELLNGGIETGTITELFGEFRTGKSQLCHTLAVTCQLDRESGGGMGKCMYIDTEGTFRPERIAEISKRFDLDEEGILSNIAYARAYNSDHQTALLLEAAKIMSRSRYALLIVDSATALYRTDYSGRGELANRQMHWPGF</sequence>
<evidence type="ECO:0000313" key="1">
    <source>
        <dbReference type="EMBL" id="KAJ9052987.1"/>
    </source>
</evidence>